<dbReference type="PROSITE" id="PS00175">
    <property type="entry name" value="PG_MUTASE"/>
    <property type="match status" value="1"/>
</dbReference>
<feature type="repeat" description="PPR" evidence="4">
    <location>
        <begin position="776"/>
        <end position="810"/>
    </location>
</feature>
<dbReference type="Gene3D" id="3.40.50.1240">
    <property type="entry name" value="Phosphoglycerate mutase-like"/>
    <property type="match status" value="2"/>
</dbReference>
<sequence length="1045" mass="114599">MSPTPAPAARAGEELPSTEVVVVRHGETAWNASRVVQGQMDPELNEAGRRQAVVVVLTEALRERHMGYLQGLRWDAAVDKSPDSLHIVKVIEGSDPDSRNQELPGGGESLNQLNERCVCFLNKIAQEHAGERVVVVSHGAAILELCRHTDPPGSCVRRHVPNTSLSVFRVSAATGQWALESTNTKRGAGSAGHRLAPRPSPPPPPRSCSRARRPRLPLPPPQQRLMSARLLPRVTPLPRRRHGLRPSPAIAPALAASLARVLAARSTDPSWSSSLAALLPSPLPDARLAAAVSALGDHNPDLAAALLSWHRAHHCHGGGPTPLAHSALLRLLARARRFDAADAALRCMSLAGAAPTRGSLGALAAAYADAGMEEKAAEACARARELHGALPDAPDCNCLLRLLVERRRWERARGLYGEMLVREGGADDYSTCVMVRGLCLEGRVEEGRGLIEARWGEGCVPGAVFYNVLIDGYCRRGDIGRGLLLLGEMETKGIIPTVVTYGAIIHWLGRKGDLTKVESLLGEMRARGLSPNVQIYNTVINALCKCRSASQASDMLNQMVKSRFNPDVVTFNTMIAGFCREGDVREALKLLREAIRRGLEPNQLSYTPLIHGFCVRGEAMVASDLLVEMMGRGHTPDMITLGALIHGLVVSGQVNDALIVREKMAERQVMPDANIYNVLISGLCKKRMLSAAKNLLEEMLEQKVQPDKFIYTTLIDGFVRSDKLSDARKIFEFMEEKACPDIVAYNVMIKGYCKFGMMKEAVTCMSSMRKAGCIPDEFTYTTLVDGYAKKGDISASLRLLCDMMKRRCKPNIFTYASLICGYCNIGDTYSAEDLFAKMQSEGLFPNVVHYTVLIGSLFKKDKVIQAAAYFEHMLLNHCPPNDATVHYLVNGLVNCRHGMVNSNRSDTKQAHEKSALLDVFRGLISDGLDPRISAYNAIIFSLCRHNMLGKAMDLKDKMSNKGCLPDPITFLSLLYGFSSAGESGKWRSALPNEFQQDEFEIITKYMALFNQHVTSSVVGEVSRILQLYSEEFQFLKQPEQRFAGS</sequence>
<dbReference type="InterPro" id="IPR011990">
    <property type="entry name" value="TPR-like_helical_dom_sf"/>
</dbReference>
<dbReference type="EMBL" id="CM000780">
    <property type="protein sequence ID" value="AQK57264.1"/>
    <property type="molecule type" value="Genomic_DNA"/>
</dbReference>
<dbReference type="SMART" id="SM00855">
    <property type="entry name" value="PGAM"/>
    <property type="match status" value="1"/>
</dbReference>
<dbReference type="Pfam" id="PF12854">
    <property type="entry name" value="PPR_1"/>
    <property type="match status" value="1"/>
</dbReference>
<proteinExistence type="predicted"/>
<feature type="region of interest" description="Disordered" evidence="5">
    <location>
        <begin position="179"/>
        <end position="226"/>
    </location>
</feature>
<dbReference type="PANTHER" id="PTHR47934:SF6">
    <property type="entry name" value="MITOCHONDRIAL GROUP I INTRON SPLICING FACTOR CCM1-RELATED"/>
    <property type="match status" value="1"/>
</dbReference>
<protein>
    <submittedName>
        <fullName evidence="6">Pentatricopeptide repeat-containing protein</fullName>
    </submittedName>
</protein>
<keyword evidence="2" id="KW-0809">Transit peptide</keyword>
<dbReference type="Pfam" id="PF01535">
    <property type="entry name" value="PPR"/>
    <property type="match status" value="2"/>
</dbReference>
<dbReference type="GO" id="GO:0003824">
    <property type="term" value="F:catalytic activity"/>
    <property type="evidence" value="ECO:0007669"/>
    <property type="project" value="InterPro"/>
</dbReference>
<feature type="repeat" description="PPR" evidence="4">
    <location>
        <begin position="846"/>
        <end position="880"/>
    </location>
</feature>
<dbReference type="NCBIfam" id="TIGR00756">
    <property type="entry name" value="PPR"/>
    <property type="match status" value="11"/>
</dbReference>
<feature type="repeat" description="PPR" evidence="4">
    <location>
        <begin position="672"/>
        <end position="706"/>
    </location>
</feature>
<evidence type="ECO:0000256" key="5">
    <source>
        <dbReference type="SAM" id="MobiDB-lite"/>
    </source>
</evidence>
<feature type="repeat" description="PPR" evidence="4">
    <location>
        <begin position="602"/>
        <end position="636"/>
    </location>
</feature>
<dbReference type="InterPro" id="IPR013078">
    <property type="entry name" value="His_Pase_superF_clade-1"/>
</dbReference>
<feature type="repeat" description="PPR" evidence="4">
    <location>
        <begin position="707"/>
        <end position="737"/>
    </location>
</feature>
<feature type="repeat" description="PPR" evidence="4">
    <location>
        <begin position="532"/>
        <end position="566"/>
    </location>
</feature>
<evidence type="ECO:0000256" key="3">
    <source>
        <dbReference type="PIRSR" id="PIRSR613078-2"/>
    </source>
</evidence>
<dbReference type="PROSITE" id="PS51375">
    <property type="entry name" value="PPR"/>
    <property type="match status" value="13"/>
</dbReference>
<dbReference type="Pfam" id="PF13041">
    <property type="entry name" value="PPR_2"/>
    <property type="match status" value="5"/>
</dbReference>
<dbReference type="ExpressionAtlas" id="A0A1D6QHB6">
    <property type="expression patterns" value="baseline and differential"/>
</dbReference>
<dbReference type="PANTHER" id="PTHR47934">
    <property type="entry name" value="PENTATRICOPEPTIDE REPEAT-CONTAINING PROTEIN PET309, MITOCHONDRIAL"/>
    <property type="match status" value="1"/>
</dbReference>
<feature type="repeat" description="PPR" evidence="4">
    <location>
        <begin position="931"/>
        <end position="965"/>
    </location>
</feature>
<dbReference type="eggNOG" id="KOG4197">
    <property type="taxonomic scope" value="Eukaryota"/>
</dbReference>
<dbReference type="PaxDb" id="4577-GRMZM2G353301_P01"/>
<accession>A0A1D6QHB6</accession>
<dbReference type="InterPro" id="IPR029033">
    <property type="entry name" value="His_PPase_superfam"/>
</dbReference>
<organism evidence="6">
    <name type="scientific">Zea mays</name>
    <name type="common">Maize</name>
    <dbReference type="NCBI Taxonomy" id="4577"/>
    <lineage>
        <taxon>Eukaryota</taxon>
        <taxon>Viridiplantae</taxon>
        <taxon>Streptophyta</taxon>
        <taxon>Embryophyta</taxon>
        <taxon>Tracheophyta</taxon>
        <taxon>Spermatophyta</taxon>
        <taxon>Magnoliopsida</taxon>
        <taxon>Liliopsida</taxon>
        <taxon>Poales</taxon>
        <taxon>Poaceae</taxon>
        <taxon>PACMAD clade</taxon>
        <taxon>Panicoideae</taxon>
        <taxon>Andropogonodae</taxon>
        <taxon>Andropogoneae</taxon>
        <taxon>Tripsacinae</taxon>
        <taxon>Zea</taxon>
    </lineage>
</organism>
<dbReference type="InParanoid" id="A0A1D6QHB6"/>
<dbReference type="Pfam" id="PF13812">
    <property type="entry name" value="PPR_3"/>
    <property type="match status" value="1"/>
</dbReference>
<feature type="repeat" description="PPR" evidence="4">
    <location>
        <begin position="462"/>
        <end position="496"/>
    </location>
</feature>
<gene>
    <name evidence="6" type="ORF">ZEAMMB73_Zm00001d052450</name>
</gene>
<evidence type="ECO:0000256" key="2">
    <source>
        <dbReference type="ARBA" id="ARBA00022946"/>
    </source>
</evidence>
<dbReference type="OMA" id="GYCKMAD"/>
<dbReference type="InterPro" id="IPR002885">
    <property type="entry name" value="PPR_rpt"/>
</dbReference>
<name>A0A1D6QHB6_MAIZE</name>
<feature type="repeat" description="PPR" evidence="4">
    <location>
        <begin position="497"/>
        <end position="531"/>
    </location>
</feature>
<evidence type="ECO:0000256" key="1">
    <source>
        <dbReference type="ARBA" id="ARBA00022737"/>
    </source>
</evidence>
<dbReference type="CDD" id="cd07067">
    <property type="entry name" value="HP_PGM_like"/>
    <property type="match status" value="1"/>
</dbReference>
<dbReference type="Gene3D" id="1.25.40.10">
    <property type="entry name" value="Tetratricopeptide repeat domain"/>
    <property type="match status" value="7"/>
</dbReference>
<evidence type="ECO:0000256" key="4">
    <source>
        <dbReference type="PROSITE-ProRule" id="PRU00708"/>
    </source>
</evidence>
<dbReference type="STRING" id="4577.A0A1D6QHB6"/>
<dbReference type="AlphaFoldDB" id="A0A1D6QHB6"/>
<reference evidence="6" key="1">
    <citation type="submission" date="2015-12" db="EMBL/GenBank/DDBJ databases">
        <title>Update maize B73 reference genome by single molecule sequencing technologies.</title>
        <authorList>
            <consortium name="Maize Genome Sequencing Project"/>
            <person name="Ware D."/>
        </authorList>
    </citation>
    <scope>NUCLEOTIDE SEQUENCE</scope>
    <source>
        <tissue evidence="6">Seedling</tissue>
    </source>
</reference>
<feature type="binding site" evidence="3">
    <location>
        <begin position="24"/>
        <end position="31"/>
    </location>
    <ligand>
        <name>substrate</name>
    </ligand>
</feature>
<dbReference type="InterPro" id="IPR051114">
    <property type="entry name" value="Mito_RNA_Proc_CCM1"/>
</dbReference>
<feature type="repeat" description="PPR" evidence="4">
    <location>
        <begin position="741"/>
        <end position="775"/>
    </location>
</feature>
<dbReference type="SMR" id="A0A1D6QHB6"/>
<evidence type="ECO:0000313" key="6">
    <source>
        <dbReference type="EMBL" id="AQK57264.1"/>
    </source>
</evidence>
<keyword evidence="1" id="KW-0677">Repeat</keyword>
<dbReference type="Pfam" id="PF00300">
    <property type="entry name" value="His_Phos_1"/>
    <property type="match status" value="2"/>
</dbReference>
<feature type="repeat" description="PPR" evidence="4">
    <location>
        <begin position="567"/>
        <end position="601"/>
    </location>
</feature>
<feature type="repeat" description="PPR" evidence="4">
    <location>
        <begin position="637"/>
        <end position="671"/>
    </location>
</feature>
<feature type="repeat" description="PPR" evidence="4">
    <location>
        <begin position="811"/>
        <end position="845"/>
    </location>
</feature>
<dbReference type="InterPro" id="IPR001345">
    <property type="entry name" value="PG/BPGM_mutase_AS"/>
</dbReference>
<dbReference type="SUPFAM" id="SSF53254">
    <property type="entry name" value="Phosphoglycerate mutase-like"/>
    <property type="match status" value="1"/>
</dbReference>